<dbReference type="AlphaFoldDB" id="A0AA96LN34"/>
<dbReference type="Proteomes" id="UP001304650">
    <property type="component" value="Chromosome"/>
</dbReference>
<keyword evidence="2" id="KW-1185">Reference proteome</keyword>
<organism evidence="1 2">
    <name type="scientific">Paenibacillus roseopurpureus</name>
    <dbReference type="NCBI Taxonomy" id="2918901"/>
    <lineage>
        <taxon>Bacteria</taxon>
        <taxon>Bacillati</taxon>
        <taxon>Bacillota</taxon>
        <taxon>Bacilli</taxon>
        <taxon>Bacillales</taxon>
        <taxon>Paenibacillaceae</taxon>
        <taxon>Paenibacillus</taxon>
    </lineage>
</organism>
<accession>A0AA96LN34</accession>
<dbReference type="EMBL" id="CP130319">
    <property type="protein sequence ID" value="WNR43571.1"/>
    <property type="molecule type" value="Genomic_DNA"/>
</dbReference>
<dbReference type="Gene3D" id="3.40.190.10">
    <property type="entry name" value="Periplasmic binding protein-like II"/>
    <property type="match status" value="1"/>
</dbReference>
<protein>
    <submittedName>
        <fullName evidence="1">Uncharacterized protein</fullName>
    </submittedName>
</protein>
<reference evidence="1" key="1">
    <citation type="submission" date="2022-02" db="EMBL/GenBank/DDBJ databases">
        <title>Paenibacillus sp. MBLB1832 Whole Genome Shotgun Sequencing.</title>
        <authorList>
            <person name="Hwang C.Y."/>
            <person name="Cho E.-S."/>
            <person name="Seo M.-J."/>
        </authorList>
    </citation>
    <scope>NUCLEOTIDE SEQUENCE</scope>
    <source>
        <strain evidence="1">MBLB1832</strain>
    </source>
</reference>
<sequence length="65" mass="7379">MSFLEKTWTWNDMDALATKAKAAGKMIGGFRDDVFSPYYLRTVAQKMYNAEGTALGYTDDKLFVQ</sequence>
<proteinExistence type="predicted"/>
<dbReference type="KEGG" id="proo:MJB10_21070"/>
<evidence type="ECO:0000313" key="1">
    <source>
        <dbReference type="EMBL" id="WNR43571.1"/>
    </source>
</evidence>
<name>A0AA96LN34_9BACL</name>
<gene>
    <name evidence="1" type="ORF">MJB10_21070</name>
</gene>
<evidence type="ECO:0000313" key="2">
    <source>
        <dbReference type="Proteomes" id="UP001304650"/>
    </source>
</evidence>
<dbReference type="RefSeq" id="WP_314798021.1">
    <property type="nucleotide sequence ID" value="NZ_CP130319.1"/>
</dbReference>